<dbReference type="InterPro" id="IPR013783">
    <property type="entry name" value="Ig-like_fold"/>
</dbReference>
<accession>A0A9C6UD02</accession>
<dbReference type="SUPFAM" id="SSF56112">
    <property type="entry name" value="Protein kinase-like (PK-like)"/>
    <property type="match status" value="1"/>
</dbReference>
<protein>
    <submittedName>
        <fullName evidence="19">Inactive tyrosine-protein kinase 7-like</fullName>
    </submittedName>
</protein>
<dbReference type="Pfam" id="PF07679">
    <property type="entry name" value="I-set"/>
    <property type="match status" value="3"/>
</dbReference>
<keyword evidence="11" id="KW-0547">Nucleotide-binding</keyword>
<dbReference type="GO" id="GO:0030424">
    <property type="term" value="C:axon"/>
    <property type="evidence" value="ECO:0007669"/>
    <property type="project" value="TreeGrafter"/>
</dbReference>
<evidence type="ECO:0000256" key="14">
    <source>
        <dbReference type="SAM" id="Phobius"/>
    </source>
</evidence>
<dbReference type="InterPro" id="IPR001245">
    <property type="entry name" value="Ser-Thr/Tyr_kinase_cat_dom"/>
</dbReference>
<dbReference type="OrthoDB" id="2413561at2759"/>
<feature type="compositionally biased region" description="Polar residues" evidence="13">
    <location>
        <begin position="695"/>
        <end position="704"/>
    </location>
</feature>
<dbReference type="GO" id="GO:0007156">
    <property type="term" value="P:homophilic cell adhesion via plasma membrane adhesion molecules"/>
    <property type="evidence" value="ECO:0007669"/>
    <property type="project" value="TreeGrafter"/>
</dbReference>
<evidence type="ECO:0000256" key="12">
    <source>
        <dbReference type="PIRSR" id="PIRSR000615-3"/>
    </source>
</evidence>
<feature type="domain" description="Ig-like" evidence="17">
    <location>
        <begin position="18"/>
        <end position="115"/>
    </location>
</feature>
<dbReference type="PROSITE" id="PS50835">
    <property type="entry name" value="IG_LIKE"/>
    <property type="match status" value="6"/>
</dbReference>
<evidence type="ECO:0000256" key="1">
    <source>
        <dbReference type="ARBA" id="ARBA00004167"/>
    </source>
</evidence>
<dbReference type="FunFam" id="1.10.510.10:FF:000200">
    <property type="entry name" value="inactive tyrosine-protein kinase 7"/>
    <property type="match status" value="1"/>
</dbReference>
<dbReference type="AlphaFoldDB" id="A0A9C6UD02"/>
<dbReference type="PRINTS" id="PR00109">
    <property type="entry name" value="TYRKINASE"/>
</dbReference>
<feature type="binding site" evidence="11">
    <location>
        <position position="904"/>
    </location>
    <ligand>
        <name>ATP</name>
        <dbReference type="ChEBI" id="CHEBI:30616"/>
    </ligand>
</feature>
<feature type="domain" description="Ig-like" evidence="17">
    <location>
        <begin position="322"/>
        <end position="413"/>
    </location>
</feature>
<dbReference type="PROSITE" id="PS00109">
    <property type="entry name" value="PROTEIN_KINASE_TYR"/>
    <property type="match status" value="1"/>
</dbReference>
<keyword evidence="12" id="KW-0479">Metal-binding</keyword>
<dbReference type="PANTHER" id="PTHR45080">
    <property type="entry name" value="CONTACTIN 5"/>
    <property type="match status" value="1"/>
</dbReference>
<dbReference type="Pfam" id="PF07714">
    <property type="entry name" value="PK_Tyr_Ser-Thr"/>
    <property type="match status" value="1"/>
</dbReference>
<dbReference type="KEGG" id="foc:113204276"/>
<dbReference type="InterPro" id="IPR003598">
    <property type="entry name" value="Ig_sub2"/>
</dbReference>
<dbReference type="GO" id="GO:0043025">
    <property type="term" value="C:neuronal cell body"/>
    <property type="evidence" value="ECO:0007669"/>
    <property type="project" value="TreeGrafter"/>
</dbReference>
<evidence type="ECO:0000256" key="15">
    <source>
        <dbReference type="SAM" id="SignalP"/>
    </source>
</evidence>
<evidence type="ECO:0000259" key="17">
    <source>
        <dbReference type="PROSITE" id="PS50835"/>
    </source>
</evidence>
<evidence type="ECO:0000256" key="5">
    <source>
        <dbReference type="ARBA" id="ARBA00023136"/>
    </source>
</evidence>
<dbReference type="GO" id="GO:0046872">
    <property type="term" value="F:metal ion binding"/>
    <property type="evidence" value="ECO:0007669"/>
    <property type="project" value="UniProtKB-KW"/>
</dbReference>
<keyword evidence="8" id="KW-0325">Glycoprotein</keyword>
<keyword evidence="4 14" id="KW-1133">Transmembrane helix</keyword>
<feature type="domain" description="Protein kinase" evidence="16">
    <location>
        <begin position="743"/>
        <end position="1036"/>
    </location>
</feature>
<reference evidence="19" key="1">
    <citation type="submission" date="2025-08" db="UniProtKB">
        <authorList>
            <consortium name="RefSeq"/>
        </authorList>
    </citation>
    <scope>IDENTIFICATION</scope>
    <source>
        <tissue evidence="19">Whole organism</tissue>
    </source>
</reference>
<keyword evidence="5 14" id="KW-0472">Membrane</keyword>
<feature type="active site" description="Proton acceptor" evidence="10">
    <location>
        <position position="900"/>
    </location>
</feature>
<dbReference type="GO" id="GO:0005886">
    <property type="term" value="C:plasma membrane"/>
    <property type="evidence" value="ECO:0007669"/>
    <property type="project" value="TreeGrafter"/>
</dbReference>
<feature type="signal peptide" evidence="15">
    <location>
        <begin position="1"/>
        <end position="26"/>
    </location>
</feature>
<dbReference type="PIRSF" id="PIRSF000615">
    <property type="entry name" value="TyrPK_CSF1-R"/>
    <property type="match status" value="1"/>
</dbReference>
<feature type="region of interest" description="Disordered" evidence="13">
    <location>
        <begin position="681"/>
        <end position="733"/>
    </location>
</feature>
<dbReference type="InterPro" id="IPR050958">
    <property type="entry name" value="Cell_Adh-Cytoskel_Orgn"/>
</dbReference>
<evidence type="ECO:0000313" key="19">
    <source>
        <dbReference type="RefSeq" id="XP_052127073.1"/>
    </source>
</evidence>
<evidence type="ECO:0000256" key="9">
    <source>
        <dbReference type="ARBA" id="ARBA00023319"/>
    </source>
</evidence>
<evidence type="ECO:0000256" key="3">
    <source>
        <dbReference type="ARBA" id="ARBA00022737"/>
    </source>
</evidence>
<dbReference type="FunFam" id="2.60.40.10:FF:000189">
    <property type="entry name" value="Neogenin isoform 3"/>
    <property type="match status" value="1"/>
</dbReference>
<dbReference type="Gene3D" id="3.30.200.20">
    <property type="entry name" value="Phosphorylase Kinase, domain 1"/>
    <property type="match status" value="1"/>
</dbReference>
<dbReference type="InterPro" id="IPR007110">
    <property type="entry name" value="Ig-like_dom"/>
</dbReference>
<dbReference type="InterPro" id="IPR003599">
    <property type="entry name" value="Ig_sub"/>
</dbReference>
<dbReference type="InterPro" id="IPR013098">
    <property type="entry name" value="Ig_I-set"/>
</dbReference>
<organism evidence="18 19">
    <name type="scientific">Frankliniella occidentalis</name>
    <name type="common">Western flower thrips</name>
    <name type="synonym">Euthrips occidentalis</name>
    <dbReference type="NCBI Taxonomy" id="133901"/>
    <lineage>
        <taxon>Eukaryota</taxon>
        <taxon>Metazoa</taxon>
        <taxon>Ecdysozoa</taxon>
        <taxon>Arthropoda</taxon>
        <taxon>Hexapoda</taxon>
        <taxon>Insecta</taxon>
        <taxon>Pterygota</taxon>
        <taxon>Neoptera</taxon>
        <taxon>Paraneoptera</taxon>
        <taxon>Thysanoptera</taxon>
        <taxon>Terebrantia</taxon>
        <taxon>Thripoidea</taxon>
        <taxon>Thripidae</taxon>
        <taxon>Frankliniella</taxon>
    </lineage>
</organism>
<evidence type="ECO:0000256" key="10">
    <source>
        <dbReference type="PIRSR" id="PIRSR000615-1"/>
    </source>
</evidence>
<name>A0A9C6UD02_FRAOC</name>
<evidence type="ECO:0000256" key="2">
    <source>
        <dbReference type="ARBA" id="ARBA00022692"/>
    </source>
</evidence>
<keyword evidence="15" id="KW-0732">Signal</keyword>
<dbReference type="GO" id="GO:0008046">
    <property type="term" value="F:axon guidance receptor activity"/>
    <property type="evidence" value="ECO:0007669"/>
    <property type="project" value="TreeGrafter"/>
</dbReference>
<evidence type="ECO:0000313" key="18">
    <source>
        <dbReference type="Proteomes" id="UP000504606"/>
    </source>
</evidence>
<dbReference type="InterPro" id="IPR036179">
    <property type="entry name" value="Ig-like_dom_sf"/>
</dbReference>
<feature type="domain" description="Ig-like" evidence="17">
    <location>
        <begin position="422"/>
        <end position="503"/>
    </location>
</feature>
<keyword evidence="9" id="KW-0393">Immunoglobulin domain</keyword>
<keyword evidence="11" id="KW-0067">ATP-binding</keyword>
<feature type="binding site" evidence="12">
    <location>
        <position position="905"/>
    </location>
    <ligand>
        <name>Mg(2+)</name>
        <dbReference type="ChEBI" id="CHEBI:18420"/>
    </ligand>
</feature>
<dbReference type="SMART" id="SM00409">
    <property type="entry name" value="IG"/>
    <property type="match status" value="6"/>
</dbReference>
<keyword evidence="18" id="KW-1185">Reference proteome</keyword>
<gene>
    <name evidence="19" type="primary">LOC113204276</name>
</gene>
<keyword evidence="12" id="KW-0460">Magnesium</keyword>
<feature type="transmembrane region" description="Helical" evidence="14">
    <location>
        <begin position="623"/>
        <end position="644"/>
    </location>
</feature>
<dbReference type="InterPro" id="IPR000719">
    <property type="entry name" value="Prot_kinase_dom"/>
</dbReference>
<keyword evidence="2 14" id="KW-0812">Transmembrane</keyword>
<dbReference type="PANTHER" id="PTHR45080:SF21">
    <property type="entry name" value="INACTIVE TYROSINE-PROTEIN KINASE 7"/>
    <property type="match status" value="1"/>
</dbReference>
<evidence type="ECO:0000256" key="4">
    <source>
        <dbReference type="ARBA" id="ARBA00022989"/>
    </source>
</evidence>
<dbReference type="InterPro" id="IPR011009">
    <property type="entry name" value="Kinase-like_dom_sf"/>
</dbReference>
<feature type="compositionally biased region" description="Pro residues" evidence="13">
    <location>
        <begin position="860"/>
        <end position="870"/>
    </location>
</feature>
<dbReference type="GeneID" id="113204276"/>
<evidence type="ECO:0000256" key="13">
    <source>
        <dbReference type="SAM" id="MobiDB-lite"/>
    </source>
</evidence>
<keyword evidence="6" id="KW-1015">Disulfide bond</keyword>
<proteinExistence type="predicted"/>
<evidence type="ECO:0000256" key="8">
    <source>
        <dbReference type="ARBA" id="ARBA00023180"/>
    </source>
</evidence>
<dbReference type="Pfam" id="PF13927">
    <property type="entry name" value="Ig_3"/>
    <property type="match status" value="2"/>
</dbReference>
<dbReference type="GO" id="GO:0050808">
    <property type="term" value="P:synapse organization"/>
    <property type="evidence" value="ECO:0007669"/>
    <property type="project" value="TreeGrafter"/>
</dbReference>
<evidence type="ECO:0000256" key="7">
    <source>
        <dbReference type="ARBA" id="ARBA00023170"/>
    </source>
</evidence>
<dbReference type="InterPro" id="IPR008266">
    <property type="entry name" value="Tyr_kinase_AS"/>
</dbReference>
<sequence>MTKSSSHMPVFLLTTCFPPFAGLAESADVELQTPEAPEDVIEGGDVELACSVDGSGEIRIEWFRNGERVTRNSRVSFSGPGGASGSRRVLHLRGATARDNGAYRCSASSAAGTVTAGRSFPLAVPAPATPLVLVPPRDTVARRGGSVRLDCSYRDASFTEWYFKDTGPLKNATRFEILENGSLIILNVGRQDEGLYACVGIREESTEVPQKYTAQLTLAYLENLSASSFEPELSSNNLAIVPENTEFSLICRPPKGIPQPTVTWIDPQGNMIPNSGPMRVEESKLIIESTRSKEDSGNYTCVAENLAGTHKKSVQVIVATPPTITKDPLTTTVEEDDPAILTCQFSGMAFPVTSVRWRKDGRLLRNEGTHFHADPSNGTLKIHSVLTSDRGEYVCIVNTTGFNPVHSKPAQIHVKEKLKFTPQPVNKKMELGAISKVNCKAQGSTPPSIHWIKENESGQNFPAHVSVNNGTLIFNGVQSSDRGRYTCVAKNAQGTINATITIEVHVTPKFTVLPQNTSEAIEGYSVLIDCAAEGDPKPTIQWDKNSVMMNDLNNQRFVVLENGSLWIQEAHLSDTGKYGCTAGNSGGLKRQEVSLTVRSAEGYLPDGPETSNSSQDSMMTKTVLITLGAAAAYMFLVIGLMVWCRFRRRKRKQNYLAQETAEGTSALLGKGDNVETACAANGDTELGDRSKRLSKASSKQNGHAHTNGHARSDGENTAQSQSSNHSKKSKTSYDTLSFARTDLQNLMLLGNGEMGEVYLAQAKGLAGATAPVQDGSDNSNNLGVVMVKALNRTRDEASLLEFRRQLDMFQRVNHPNIVSLLGLCREQDPHYMLLQYSDWGDLKQFLLASREKTSKKSPQSPQPPQPPKPAPLTLAQIVSLANQAAQALEHLSNLRLVHKDIAARNCLIASGLRLKISLSGLCKDTYKKEYFEHRNQVLPLRWLPHEAVFEDDYSSKSDVYSYGVLVWEILSQAEFPFHRKTDNDVLSSLQNHELHWKIPKNCTPAMSALLGRCWADSPRDRPTFSQIVLAISEMKVDTEM</sequence>
<dbReference type="GO" id="GO:0004672">
    <property type="term" value="F:protein kinase activity"/>
    <property type="evidence" value="ECO:0007669"/>
    <property type="project" value="InterPro"/>
</dbReference>
<dbReference type="Proteomes" id="UP000504606">
    <property type="component" value="Unplaced"/>
</dbReference>
<dbReference type="SUPFAM" id="SSF48726">
    <property type="entry name" value="Immunoglobulin"/>
    <property type="match status" value="6"/>
</dbReference>
<evidence type="ECO:0000256" key="11">
    <source>
        <dbReference type="PIRSR" id="PIRSR000615-2"/>
    </source>
</evidence>
<dbReference type="PROSITE" id="PS50011">
    <property type="entry name" value="PROTEIN_KINASE_DOM"/>
    <property type="match status" value="1"/>
</dbReference>
<feature type="domain" description="Ig-like" evidence="17">
    <location>
        <begin position="508"/>
        <end position="596"/>
    </location>
</feature>
<dbReference type="Gene3D" id="2.60.40.10">
    <property type="entry name" value="Immunoglobulins"/>
    <property type="match status" value="6"/>
</dbReference>
<evidence type="ECO:0000259" key="16">
    <source>
        <dbReference type="PROSITE" id="PS50011"/>
    </source>
</evidence>
<dbReference type="RefSeq" id="XP_052127073.1">
    <property type="nucleotide sequence ID" value="XM_052271113.1"/>
</dbReference>
<keyword evidence="3" id="KW-0677">Repeat</keyword>
<keyword evidence="7" id="KW-0675">Receptor</keyword>
<feature type="region of interest" description="Disordered" evidence="13">
    <location>
        <begin position="851"/>
        <end position="871"/>
    </location>
</feature>
<comment type="subcellular location">
    <subcellularLocation>
        <location evidence="1">Membrane</location>
        <topology evidence="1">Single-pass membrane protein</topology>
    </subcellularLocation>
</comment>
<dbReference type="GO" id="GO:0005524">
    <property type="term" value="F:ATP binding"/>
    <property type="evidence" value="ECO:0007669"/>
    <property type="project" value="UniProtKB-KW"/>
</dbReference>
<dbReference type="SMART" id="SM00408">
    <property type="entry name" value="IGc2"/>
    <property type="match status" value="6"/>
</dbReference>
<feature type="chain" id="PRO_5039072443" evidence="15">
    <location>
        <begin position="27"/>
        <end position="1040"/>
    </location>
</feature>
<dbReference type="Gene3D" id="1.10.510.10">
    <property type="entry name" value="Transferase(Phosphotransferase) domain 1"/>
    <property type="match status" value="1"/>
</dbReference>
<feature type="domain" description="Ig-like" evidence="17">
    <location>
        <begin position="231"/>
        <end position="319"/>
    </location>
</feature>
<feature type="domain" description="Ig-like" evidence="17">
    <location>
        <begin position="130"/>
        <end position="209"/>
    </location>
</feature>
<evidence type="ECO:0000256" key="6">
    <source>
        <dbReference type="ARBA" id="ARBA00023157"/>
    </source>
</evidence>